<evidence type="ECO:0000313" key="3">
    <source>
        <dbReference type="Proteomes" id="UP000242791"/>
    </source>
</evidence>
<reference evidence="2 3" key="1">
    <citation type="submission" date="2015-08" db="EMBL/GenBank/DDBJ databases">
        <title>Emmonsia species relationships and genome sequence.</title>
        <authorList>
            <person name="Cuomo C.A."/>
            <person name="Schwartz I.S."/>
            <person name="Kenyon C."/>
            <person name="De Hoog G.S."/>
            <person name="Govender N.P."/>
            <person name="Botha A."/>
            <person name="Moreno L."/>
            <person name="De Vries M."/>
            <person name="Munoz J.F."/>
            <person name="Stielow J.B."/>
        </authorList>
    </citation>
    <scope>NUCLEOTIDE SEQUENCE [LARGE SCALE GENOMIC DNA]</scope>
    <source>
        <strain evidence="2 3">EI222</strain>
    </source>
</reference>
<sequence>MLITNSPSSDIPWSQQPQSMATATKPSPVFDLMSRSLALLGPLVQSKMEWNPAHRALPMLSLFLNHVGSTSCRRAV</sequence>
<organism evidence="2 3">
    <name type="scientific">Blastomyces percursus</name>
    <dbReference type="NCBI Taxonomy" id="1658174"/>
    <lineage>
        <taxon>Eukaryota</taxon>
        <taxon>Fungi</taxon>
        <taxon>Dikarya</taxon>
        <taxon>Ascomycota</taxon>
        <taxon>Pezizomycotina</taxon>
        <taxon>Eurotiomycetes</taxon>
        <taxon>Eurotiomycetidae</taxon>
        <taxon>Onygenales</taxon>
        <taxon>Ajellomycetaceae</taxon>
        <taxon>Blastomyces</taxon>
    </lineage>
</organism>
<dbReference type="AlphaFoldDB" id="A0A1J9Q8I1"/>
<proteinExistence type="predicted"/>
<evidence type="ECO:0000313" key="2">
    <source>
        <dbReference type="EMBL" id="OJD24378.1"/>
    </source>
</evidence>
<gene>
    <name evidence="2" type="ORF">ACJ73_04264</name>
</gene>
<comment type="caution">
    <text evidence="2">The sequence shown here is derived from an EMBL/GenBank/DDBJ whole genome shotgun (WGS) entry which is preliminary data.</text>
</comment>
<keyword evidence="3" id="KW-1185">Reference proteome</keyword>
<dbReference type="EMBL" id="LGTZ01000575">
    <property type="protein sequence ID" value="OJD24378.1"/>
    <property type="molecule type" value="Genomic_DNA"/>
</dbReference>
<name>A0A1J9Q8I1_9EURO</name>
<protein>
    <submittedName>
        <fullName evidence="2">Uncharacterized protein</fullName>
    </submittedName>
</protein>
<evidence type="ECO:0000256" key="1">
    <source>
        <dbReference type="SAM" id="MobiDB-lite"/>
    </source>
</evidence>
<feature type="region of interest" description="Disordered" evidence="1">
    <location>
        <begin position="1"/>
        <end position="25"/>
    </location>
</feature>
<dbReference type="Proteomes" id="UP000242791">
    <property type="component" value="Unassembled WGS sequence"/>
</dbReference>
<accession>A0A1J9Q8I1</accession>
<dbReference type="VEuPathDB" id="FungiDB:ACJ73_04264"/>